<reference evidence="7" key="1">
    <citation type="submission" date="2016-10" db="EMBL/GenBank/DDBJ databases">
        <authorList>
            <person name="Varghese N."/>
            <person name="Submissions S."/>
        </authorList>
    </citation>
    <scope>NUCLEOTIDE SEQUENCE [LARGE SCALE GENOMIC DNA]</scope>
    <source>
        <strain evidence="7">JCM 14963</strain>
    </source>
</reference>
<feature type="transmembrane region" description="Helical" evidence="5">
    <location>
        <begin position="232"/>
        <end position="252"/>
    </location>
</feature>
<protein>
    <recommendedName>
        <fullName evidence="5">Sec-independent protein translocase protein TatC</fullName>
    </recommendedName>
</protein>
<dbReference type="NCBIfam" id="TIGR00945">
    <property type="entry name" value="tatC"/>
    <property type="match status" value="1"/>
</dbReference>
<keyword evidence="5" id="KW-0813">Transport</keyword>
<keyword evidence="5" id="KW-0811">Translocation</keyword>
<evidence type="ECO:0000313" key="6">
    <source>
        <dbReference type="EMBL" id="SDS77990.1"/>
    </source>
</evidence>
<dbReference type="AlphaFoldDB" id="A0A1H1V061"/>
<organism evidence="6 7">
    <name type="scientific">Halopseudomonas sabulinigri</name>
    <dbReference type="NCBI Taxonomy" id="472181"/>
    <lineage>
        <taxon>Bacteria</taxon>
        <taxon>Pseudomonadati</taxon>
        <taxon>Pseudomonadota</taxon>
        <taxon>Gammaproteobacteria</taxon>
        <taxon>Pseudomonadales</taxon>
        <taxon>Pseudomonadaceae</taxon>
        <taxon>Halopseudomonas</taxon>
    </lineage>
</organism>
<gene>
    <name evidence="5" type="primary">tatC</name>
    <name evidence="6" type="ORF">SAMN05216271_2713</name>
</gene>
<feature type="transmembrane region" description="Helical" evidence="5">
    <location>
        <begin position="36"/>
        <end position="54"/>
    </location>
</feature>
<feature type="transmembrane region" description="Helical" evidence="5">
    <location>
        <begin position="123"/>
        <end position="153"/>
    </location>
</feature>
<keyword evidence="5" id="KW-1003">Cell membrane</keyword>
<dbReference type="InterPro" id="IPR019820">
    <property type="entry name" value="Sec-indep_translocase_CS"/>
</dbReference>
<dbReference type="GO" id="GO:0065002">
    <property type="term" value="P:intracellular protein transmembrane transport"/>
    <property type="evidence" value="ECO:0007669"/>
    <property type="project" value="TreeGrafter"/>
</dbReference>
<comment type="subcellular location">
    <subcellularLocation>
        <location evidence="5">Cell membrane</location>
        <topology evidence="5">Multi-pass membrane protein</topology>
    </subcellularLocation>
    <subcellularLocation>
        <location evidence="1">Membrane</location>
        <topology evidence="1">Multi-pass membrane protein</topology>
    </subcellularLocation>
</comment>
<evidence type="ECO:0000256" key="3">
    <source>
        <dbReference type="ARBA" id="ARBA00022989"/>
    </source>
</evidence>
<keyword evidence="2 5" id="KW-0812">Transmembrane</keyword>
<dbReference type="PROSITE" id="PS01218">
    <property type="entry name" value="TATC"/>
    <property type="match status" value="1"/>
</dbReference>
<feature type="transmembrane region" description="Helical" evidence="5">
    <location>
        <begin position="90"/>
        <end position="111"/>
    </location>
</feature>
<dbReference type="HAMAP" id="MF_00902">
    <property type="entry name" value="TatC"/>
    <property type="match status" value="1"/>
</dbReference>
<comment type="function">
    <text evidence="5">Part of the twin-arginine translocation (Tat) system that transports large folded proteins containing a characteristic twin-arginine motif in their signal peptide across membranes. Together with TatB, TatC is part of a receptor directly interacting with Tat signal peptides.</text>
</comment>
<evidence type="ECO:0000256" key="2">
    <source>
        <dbReference type="ARBA" id="ARBA00022692"/>
    </source>
</evidence>
<dbReference type="InterPro" id="IPR002033">
    <property type="entry name" value="TatC"/>
</dbReference>
<dbReference type="Proteomes" id="UP000243413">
    <property type="component" value="Chromosome I"/>
</dbReference>
<feature type="transmembrane region" description="Helical" evidence="5">
    <location>
        <begin position="173"/>
        <end position="196"/>
    </location>
</feature>
<proteinExistence type="inferred from homology"/>
<dbReference type="GO" id="GO:0043953">
    <property type="term" value="P:protein transport by the Tat complex"/>
    <property type="evidence" value="ECO:0007669"/>
    <property type="project" value="UniProtKB-UniRule"/>
</dbReference>
<evidence type="ECO:0000256" key="4">
    <source>
        <dbReference type="ARBA" id="ARBA00023136"/>
    </source>
</evidence>
<sequence length="269" mass="29652">MTSKHPAMSNPELPPPANTGGDMPLVAHLTELRSRLLRIVCIWLVIFAGLFYFANDIYSFVSEPLRALMPEGTSMIATDVASPFLTPFKLTLISALFLAMPFVLHQIWSFIAPGLYKHEKRLAVPLLASSIVLFYSGMAFAYYVVFPLVFGFFTSTAPEGVAVMTDINSYLDFVLTLFMAFGLSFEIPVATVLLVLVGIVDVQSLTKARPYVVVGCFAIGMVLTPPDVISQTLLAVPMWLLYEVGIVFSRFVRARPRNDQADEQDTPAA</sequence>
<keyword evidence="4 5" id="KW-0472">Membrane</keyword>
<dbReference type="Pfam" id="PF00902">
    <property type="entry name" value="TatC"/>
    <property type="match status" value="1"/>
</dbReference>
<name>A0A1H1V061_9GAMM</name>
<keyword evidence="3 5" id="KW-1133">Transmembrane helix</keyword>
<dbReference type="PANTHER" id="PTHR30371">
    <property type="entry name" value="SEC-INDEPENDENT PROTEIN TRANSLOCASE PROTEIN TATC"/>
    <property type="match status" value="1"/>
</dbReference>
<comment type="subunit">
    <text evidence="5">The Tat system comprises two distinct complexes: a TatABC complex, containing multiple copies of TatA, TatB and TatC subunits, and a separate TatA complex, containing only TatA subunits. Substrates initially bind to the TatABC complex, which probably triggers association of the separate TatA complex to form the active translocon.</text>
</comment>
<comment type="similarity">
    <text evidence="5">Belongs to the TatC family.</text>
</comment>
<accession>A0A1H1V061</accession>
<feature type="transmembrane region" description="Helical" evidence="5">
    <location>
        <begin position="208"/>
        <end position="226"/>
    </location>
</feature>
<dbReference type="GO" id="GO:0033281">
    <property type="term" value="C:TAT protein transport complex"/>
    <property type="evidence" value="ECO:0007669"/>
    <property type="project" value="UniProtKB-UniRule"/>
</dbReference>
<dbReference type="GO" id="GO:0009977">
    <property type="term" value="F:proton motive force dependent protein transmembrane transporter activity"/>
    <property type="evidence" value="ECO:0007669"/>
    <property type="project" value="TreeGrafter"/>
</dbReference>
<evidence type="ECO:0000313" key="7">
    <source>
        <dbReference type="Proteomes" id="UP000243413"/>
    </source>
</evidence>
<dbReference type="PRINTS" id="PR01840">
    <property type="entry name" value="TATCFAMILY"/>
</dbReference>
<dbReference type="PANTHER" id="PTHR30371:SF0">
    <property type="entry name" value="SEC-INDEPENDENT PROTEIN TRANSLOCASE PROTEIN TATC, CHLOROPLASTIC-RELATED"/>
    <property type="match status" value="1"/>
</dbReference>
<evidence type="ECO:0000256" key="1">
    <source>
        <dbReference type="ARBA" id="ARBA00004141"/>
    </source>
</evidence>
<evidence type="ECO:0000256" key="5">
    <source>
        <dbReference type="HAMAP-Rule" id="MF_00902"/>
    </source>
</evidence>
<dbReference type="STRING" id="472181.SAMN05216271_2713"/>
<dbReference type="EMBL" id="LT629763">
    <property type="protein sequence ID" value="SDS77990.1"/>
    <property type="molecule type" value="Genomic_DNA"/>
</dbReference>
<keyword evidence="5" id="KW-0653">Protein transport</keyword>